<reference evidence="1" key="2">
    <citation type="journal article" date="2014" name="ISME J.">
        <title>Microbial stratification in low pH oxic and suboxic macroscopic growths along an acid mine drainage.</title>
        <authorList>
            <person name="Mendez-Garcia C."/>
            <person name="Mesa V."/>
            <person name="Sprenger R.R."/>
            <person name="Richter M."/>
            <person name="Diez M.S."/>
            <person name="Solano J."/>
            <person name="Bargiela R."/>
            <person name="Golyshina O.V."/>
            <person name="Manteca A."/>
            <person name="Ramos J.L."/>
            <person name="Gallego J.R."/>
            <person name="Llorente I."/>
            <person name="Martins Dos Santos V.A."/>
            <person name="Jensen O.N."/>
            <person name="Pelaez A.I."/>
            <person name="Sanchez J."/>
            <person name="Ferrer M."/>
        </authorList>
    </citation>
    <scope>NUCLEOTIDE SEQUENCE</scope>
</reference>
<feature type="non-terminal residue" evidence="1">
    <location>
        <position position="61"/>
    </location>
</feature>
<name>T1CTT1_9ZZZZ</name>
<gene>
    <name evidence="1" type="ORF">B1B_03988</name>
</gene>
<dbReference type="EMBL" id="AUZY01002487">
    <property type="protein sequence ID" value="EQD72154.1"/>
    <property type="molecule type" value="Genomic_DNA"/>
</dbReference>
<comment type="caution">
    <text evidence="1">The sequence shown here is derived from an EMBL/GenBank/DDBJ whole genome shotgun (WGS) entry which is preliminary data.</text>
</comment>
<dbReference type="AlphaFoldDB" id="T1CTT1"/>
<evidence type="ECO:0000313" key="1">
    <source>
        <dbReference type="EMBL" id="EQD72154.1"/>
    </source>
</evidence>
<accession>T1CTT1</accession>
<organism evidence="1">
    <name type="scientific">mine drainage metagenome</name>
    <dbReference type="NCBI Taxonomy" id="410659"/>
    <lineage>
        <taxon>unclassified sequences</taxon>
        <taxon>metagenomes</taxon>
        <taxon>ecological metagenomes</taxon>
    </lineage>
</organism>
<reference evidence="1" key="1">
    <citation type="submission" date="2013-08" db="EMBL/GenBank/DDBJ databases">
        <authorList>
            <person name="Mendez C."/>
            <person name="Richter M."/>
            <person name="Ferrer M."/>
            <person name="Sanchez J."/>
        </authorList>
    </citation>
    <scope>NUCLEOTIDE SEQUENCE</scope>
</reference>
<proteinExistence type="predicted"/>
<protein>
    <submittedName>
        <fullName evidence="1">Transposase</fullName>
    </submittedName>
</protein>
<sequence>MKLSSQASDIQGKSARAMLAALVAGERDPQVLAEMALGKMRKKIPELQQALLGHFSAHHAL</sequence>